<dbReference type="OrthoDB" id="4112866at2"/>
<sequence length="281" mass="30922">MTKRGSNDRKAKARRIAKERDVRVTEAHSLLLQAKNRNDPRPSDASAGETAYSSGEAHELRIHRTAADGTVEVLDGDAAAHAVWQASPGALTAGCRCGWVNPHAGPRFPDLPAPYGVEPNEQKHWRWYQLAAWAEHAGDMEGEPSSAEYVQDPSVTINDLTIQVIFDLRLLLHHAQDDRETVAATYEAMETLLRTARIRIAHERARPGSGRQPDAGQPDQEEPSVSEEIPVSLDVLLRRTNSGRSGGYWELLAVEFAAAELRRLVLQESQHAVSTVPDAPV</sequence>
<protein>
    <submittedName>
        <fullName evidence="2">Uncharacterized protein</fullName>
    </submittedName>
</protein>
<evidence type="ECO:0000256" key="1">
    <source>
        <dbReference type="SAM" id="MobiDB-lite"/>
    </source>
</evidence>
<dbReference type="Proteomes" id="UP000450000">
    <property type="component" value="Unassembled WGS sequence"/>
</dbReference>
<dbReference type="AlphaFoldDB" id="A0A6N7L4Z1"/>
<keyword evidence="3" id="KW-1185">Reference proteome</keyword>
<feature type="compositionally biased region" description="Basic and acidic residues" evidence="1">
    <location>
        <begin position="1"/>
        <end position="26"/>
    </location>
</feature>
<comment type="caution">
    <text evidence="2">The sequence shown here is derived from an EMBL/GenBank/DDBJ whole genome shotgun (WGS) entry which is preliminary data.</text>
</comment>
<gene>
    <name evidence="2" type="ORF">F7Q99_35685</name>
</gene>
<dbReference type="RefSeq" id="WP_153470138.1">
    <property type="nucleotide sequence ID" value="NZ_WBOF01000004.1"/>
</dbReference>
<dbReference type="EMBL" id="WBOF01000004">
    <property type="protein sequence ID" value="MQS17384.1"/>
    <property type="molecule type" value="Genomic_DNA"/>
</dbReference>
<feature type="region of interest" description="Disordered" evidence="1">
    <location>
        <begin position="1"/>
        <end position="56"/>
    </location>
</feature>
<reference evidence="2 3" key="1">
    <citation type="submission" date="2019-09" db="EMBL/GenBank/DDBJ databases">
        <title>Genome Sequences of Streptomyces kaniharaensis ATCC 21070.</title>
        <authorList>
            <person name="Zhu W."/>
            <person name="De Crecy-Lagard V."/>
            <person name="Richards N.G."/>
        </authorList>
    </citation>
    <scope>NUCLEOTIDE SEQUENCE [LARGE SCALE GENOMIC DNA]</scope>
    <source>
        <strain evidence="2 3">SF-557</strain>
    </source>
</reference>
<name>A0A6N7L4Z1_9ACTN</name>
<accession>A0A6N7L4Z1</accession>
<organism evidence="2 3">
    <name type="scientific">Streptomyces kaniharaensis</name>
    <dbReference type="NCBI Taxonomy" id="212423"/>
    <lineage>
        <taxon>Bacteria</taxon>
        <taxon>Bacillati</taxon>
        <taxon>Actinomycetota</taxon>
        <taxon>Actinomycetes</taxon>
        <taxon>Kitasatosporales</taxon>
        <taxon>Streptomycetaceae</taxon>
        <taxon>Streptomyces</taxon>
    </lineage>
</organism>
<evidence type="ECO:0000313" key="3">
    <source>
        <dbReference type="Proteomes" id="UP000450000"/>
    </source>
</evidence>
<proteinExistence type="predicted"/>
<evidence type="ECO:0000313" key="2">
    <source>
        <dbReference type="EMBL" id="MQS17384.1"/>
    </source>
</evidence>
<feature type="region of interest" description="Disordered" evidence="1">
    <location>
        <begin position="203"/>
        <end position="228"/>
    </location>
</feature>